<feature type="chain" id="PRO_5041344772" description="Secretion system C-terminal sorting domain-containing protein" evidence="1">
    <location>
        <begin position="22"/>
        <end position="625"/>
    </location>
</feature>
<keyword evidence="1" id="KW-0732">Signal</keyword>
<accession>A0AA37SKT8</accession>
<protein>
    <recommendedName>
        <fullName evidence="2">Secretion system C-terminal sorting domain-containing protein</fullName>
    </recommendedName>
</protein>
<dbReference type="Gene3D" id="2.60.120.260">
    <property type="entry name" value="Galactose-binding domain-like"/>
    <property type="match status" value="1"/>
</dbReference>
<comment type="caution">
    <text evidence="3">The sequence shown here is derived from an EMBL/GenBank/DDBJ whole genome shotgun (WGS) entry which is preliminary data.</text>
</comment>
<dbReference type="InterPro" id="IPR026444">
    <property type="entry name" value="Secre_tail"/>
</dbReference>
<organism evidence="3 4">
    <name type="scientific">Portibacter lacus</name>
    <dbReference type="NCBI Taxonomy" id="1099794"/>
    <lineage>
        <taxon>Bacteria</taxon>
        <taxon>Pseudomonadati</taxon>
        <taxon>Bacteroidota</taxon>
        <taxon>Saprospiria</taxon>
        <taxon>Saprospirales</taxon>
        <taxon>Haliscomenobacteraceae</taxon>
        <taxon>Portibacter</taxon>
    </lineage>
</organism>
<evidence type="ECO:0000259" key="2">
    <source>
        <dbReference type="Pfam" id="PF18962"/>
    </source>
</evidence>
<sequence length="625" mass="67091">MNSKFTLTLLVVLCVSLGMSAQDVLWGGPGDPNGEFDGGLNDWTVVALSSLNADSTANALWVWDEDAIPNEGAYGGNNTVILSPSAANGAAYFDSDFLDNGGVAGAFGAGPAPSPQTSELISPVIDLSGEDAVALSFYQKFRDFDASVSVLVSNDGGTTFTSFPVSAINSNTEFKVINISSVAGGASEVVIKFNWTGDYYYWMIDDVAVTKLPGNDLAMNDDNASPFYTPHSAIAPACAFEVDTFSFSTVVSNIGADTATTLVYRVDVVENESGTVIYSDSLVLADFAPGINDSTLNLVNSWAPEGLDDIVYRIDHTVYNADNLDDFNGTDNTVSHFFIVDESLFSKEYNGRGNIGTWNDGGFYAIGVFYQFGLNCMENYTVSSINYAVGQVGADSEPLIGRPVEFWLWKLTTPLDSFDSTTNYEEDIATISHPSMEFIAFSQDAIDEADAAADIIVSDEPFLNDEADETTPIFEAGETYALFAHWGTQGSTSPLHLFATDVNTGTDLFYSDGWFGGFTGSKSAPILRLQLELSSSIDELELSSNALKVYPNPATSLLNVELNLENSSNATITIADITGKVISYQNLSNVQRDVVTLDVSTYVSGTYLARVATEEGTKTVKFIVD</sequence>
<dbReference type="Proteomes" id="UP001156666">
    <property type="component" value="Unassembled WGS sequence"/>
</dbReference>
<dbReference type="NCBIfam" id="TIGR04183">
    <property type="entry name" value="Por_Secre_tail"/>
    <property type="match status" value="1"/>
</dbReference>
<feature type="signal peptide" evidence="1">
    <location>
        <begin position="1"/>
        <end position="21"/>
    </location>
</feature>
<dbReference type="Pfam" id="PF18962">
    <property type="entry name" value="Por_Secre_tail"/>
    <property type="match status" value="1"/>
</dbReference>
<keyword evidence="4" id="KW-1185">Reference proteome</keyword>
<dbReference type="AlphaFoldDB" id="A0AA37SKT8"/>
<name>A0AA37SKT8_9BACT</name>
<evidence type="ECO:0000313" key="4">
    <source>
        <dbReference type="Proteomes" id="UP001156666"/>
    </source>
</evidence>
<evidence type="ECO:0000256" key="1">
    <source>
        <dbReference type="SAM" id="SignalP"/>
    </source>
</evidence>
<reference evidence="3" key="1">
    <citation type="journal article" date="2014" name="Int. J. Syst. Evol. Microbiol.">
        <title>Complete genome sequence of Corynebacterium casei LMG S-19264T (=DSM 44701T), isolated from a smear-ripened cheese.</title>
        <authorList>
            <consortium name="US DOE Joint Genome Institute (JGI-PGF)"/>
            <person name="Walter F."/>
            <person name="Albersmeier A."/>
            <person name="Kalinowski J."/>
            <person name="Ruckert C."/>
        </authorList>
    </citation>
    <scope>NUCLEOTIDE SEQUENCE</scope>
    <source>
        <strain evidence="3">NBRC 108769</strain>
    </source>
</reference>
<dbReference type="EMBL" id="BSOH01000001">
    <property type="protein sequence ID" value="GLR15692.1"/>
    <property type="molecule type" value="Genomic_DNA"/>
</dbReference>
<feature type="domain" description="Secretion system C-terminal sorting" evidence="2">
    <location>
        <begin position="549"/>
        <end position="624"/>
    </location>
</feature>
<proteinExistence type="predicted"/>
<gene>
    <name evidence="3" type="ORF">GCM10007940_03070</name>
</gene>
<evidence type="ECO:0000313" key="3">
    <source>
        <dbReference type="EMBL" id="GLR15692.1"/>
    </source>
</evidence>
<reference evidence="3" key="2">
    <citation type="submission" date="2023-01" db="EMBL/GenBank/DDBJ databases">
        <title>Draft genome sequence of Portibacter lacus strain NBRC 108769.</title>
        <authorList>
            <person name="Sun Q."/>
            <person name="Mori K."/>
        </authorList>
    </citation>
    <scope>NUCLEOTIDE SEQUENCE</scope>
    <source>
        <strain evidence="3">NBRC 108769</strain>
    </source>
</reference>
<dbReference type="RefSeq" id="WP_235292590.1">
    <property type="nucleotide sequence ID" value="NZ_BSOH01000001.1"/>
</dbReference>